<organism evidence="2">
    <name type="scientific">Timema monikensis</name>
    <dbReference type="NCBI Taxonomy" id="170555"/>
    <lineage>
        <taxon>Eukaryota</taxon>
        <taxon>Metazoa</taxon>
        <taxon>Ecdysozoa</taxon>
        <taxon>Arthropoda</taxon>
        <taxon>Hexapoda</taxon>
        <taxon>Insecta</taxon>
        <taxon>Pterygota</taxon>
        <taxon>Neoptera</taxon>
        <taxon>Polyneoptera</taxon>
        <taxon>Phasmatodea</taxon>
        <taxon>Timematodea</taxon>
        <taxon>Timematoidea</taxon>
        <taxon>Timematidae</taxon>
        <taxon>Timema</taxon>
    </lineage>
</organism>
<name>A0A7R9E1Z0_9NEOP</name>
<protein>
    <submittedName>
        <fullName evidence="2">Uncharacterized protein</fullName>
    </submittedName>
</protein>
<evidence type="ECO:0000313" key="2">
    <source>
        <dbReference type="EMBL" id="CAD7424812.1"/>
    </source>
</evidence>
<feature type="region of interest" description="Disordered" evidence="1">
    <location>
        <begin position="1"/>
        <end position="32"/>
    </location>
</feature>
<accession>A0A7R9E1Z0</accession>
<sequence>MHLHLRGWRGGKQFKKTNRPNAAGRDLNPDLPIPVTTDQTNLTKRKVGTVFTGARMRINLAATATTCLVATTLNIEAPLGNQRLRVEASTGDTEVLFQLVRPTTKTSAKPSFCHACGKARESMAIISDCILSVSCGVEKITSPRTRLMESSVILIVQGFGTAWAGTPFASSRLNVILCLGPPVFEPTQQLNERHGAKGKACWSALVGLSNDVCDECQASAGTPRGLVPPTLVSQPARPSLRNNGNGGTRTKQLAFINDYCVSIQTIENRTQPPFRPLIKKPDRDLNLDLHVFGSPFYCESDTLDHAATEVGPDILRVVGAEEHRKRERGRNLISKAHSMAWNMANMRCKPPSLFTIVVYFASNHPFGLSTYIKGAGMRKRPQLQQIEFVVLTYKFCLFTYSEQWNGVLSGMSNLFRTSELPFDILINCLQN</sequence>
<proteinExistence type="predicted"/>
<reference evidence="2" key="1">
    <citation type="submission" date="2020-11" db="EMBL/GenBank/DDBJ databases">
        <authorList>
            <person name="Tran Van P."/>
        </authorList>
    </citation>
    <scope>NUCLEOTIDE SEQUENCE</scope>
</reference>
<dbReference type="AlphaFoldDB" id="A0A7R9E1Z0"/>
<feature type="compositionally biased region" description="Basic residues" evidence="1">
    <location>
        <begin position="1"/>
        <end position="18"/>
    </location>
</feature>
<dbReference type="EMBL" id="OB792840">
    <property type="protein sequence ID" value="CAD7424812.1"/>
    <property type="molecule type" value="Genomic_DNA"/>
</dbReference>
<feature type="region of interest" description="Disordered" evidence="1">
    <location>
        <begin position="227"/>
        <end position="247"/>
    </location>
</feature>
<gene>
    <name evidence="2" type="ORF">TMSB3V08_LOCUS1738</name>
</gene>
<evidence type="ECO:0000256" key="1">
    <source>
        <dbReference type="SAM" id="MobiDB-lite"/>
    </source>
</evidence>